<comment type="caution">
    <text evidence="7">The sequence shown here is derived from an EMBL/GenBank/DDBJ whole genome shotgun (WGS) entry which is preliminary data.</text>
</comment>
<feature type="compositionally biased region" description="Polar residues" evidence="6">
    <location>
        <begin position="15"/>
        <end position="29"/>
    </location>
</feature>
<accession>A0A8K0JRN4</accession>
<dbReference type="Pfam" id="PF01027">
    <property type="entry name" value="Bax1-I"/>
    <property type="match status" value="1"/>
</dbReference>
<protein>
    <submittedName>
        <fullName evidence="7">Uncharacterized protein</fullName>
    </submittedName>
</protein>
<dbReference type="CDD" id="cd10429">
    <property type="entry name" value="GAAP_like"/>
    <property type="match status" value="1"/>
</dbReference>
<feature type="transmembrane region" description="Helical" evidence="5">
    <location>
        <begin position="86"/>
        <end position="106"/>
    </location>
</feature>
<dbReference type="OrthoDB" id="7933078at2759"/>
<name>A0A8K0JRN4_9TREE</name>
<gene>
    <name evidence="7" type="ORF">FFLO_00391</name>
</gene>
<feature type="transmembrane region" description="Helical" evidence="5">
    <location>
        <begin position="229"/>
        <end position="248"/>
    </location>
</feature>
<dbReference type="PANTHER" id="PTHR23291">
    <property type="entry name" value="BAX INHIBITOR-RELATED"/>
    <property type="match status" value="1"/>
</dbReference>
<evidence type="ECO:0000256" key="1">
    <source>
        <dbReference type="ARBA" id="ARBA00004141"/>
    </source>
</evidence>
<dbReference type="EMBL" id="JABELV010000004">
    <property type="protein sequence ID" value="KAG7575401.1"/>
    <property type="molecule type" value="Genomic_DNA"/>
</dbReference>
<dbReference type="InterPro" id="IPR006214">
    <property type="entry name" value="Bax_inhibitor_1-related"/>
</dbReference>
<feature type="transmembrane region" description="Helical" evidence="5">
    <location>
        <begin position="147"/>
        <end position="167"/>
    </location>
</feature>
<dbReference type="GO" id="GO:0016020">
    <property type="term" value="C:membrane"/>
    <property type="evidence" value="ECO:0007669"/>
    <property type="project" value="UniProtKB-SubCell"/>
</dbReference>
<sequence length="287" mass="31424">MSNPNVPPPAYSDNAPAQKTYGATTSPTSAAEPLLGAQRGMLASGSGRDAWMDSGDDIEAAGDDFKDDRPVDECDQLIRIGFIRRVYSILLSQLALTTVVAGWLHLSPTATSIMHKTPSLIFIPMIGTFLTLFGVSVRRHSYPSNMILLGLFTLCESFLVGMVTSYYESRIVLQALALTCLVFVGLTLFVCQSKYDFSGMGPMLSAGLWGLIGVGLIQLFLPFSTTTDLVVSAFGVIIFAGYVVFDTFNIMKRLSPDEYIFGALSLYLDFLNLFLYILRILNDSQRN</sequence>
<proteinExistence type="inferred from homology"/>
<reference evidence="7" key="1">
    <citation type="submission" date="2020-04" db="EMBL/GenBank/DDBJ databases">
        <title>Analysis of mating type loci in Filobasidium floriforme.</title>
        <authorList>
            <person name="Nowrousian M."/>
        </authorList>
    </citation>
    <scope>NUCLEOTIDE SEQUENCE</scope>
    <source>
        <strain evidence="7">CBS 6242</strain>
    </source>
</reference>
<evidence type="ECO:0000256" key="4">
    <source>
        <dbReference type="ARBA" id="ARBA00023136"/>
    </source>
</evidence>
<keyword evidence="3 5" id="KW-1133">Transmembrane helix</keyword>
<evidence type="ECO:0000256" key="5">
    <source>
        <dbReference type="RuleBase" id="RU004379"/>
    </source>
</evidence>
<evidence type="ECO:0000256" key="3">
    <source>
        <dbReference type="ARBA" id="ARBA00022989"/>
    </source>
</evidence>
<dbReference type="Proteomes" id="UP000812966">
    <property type="component" value="Unassembled WGS sequence"/>
</dbReference>
<feature type="transmembrane region" description="Helical" evidence="5">
    <location>
        <begin position="173"/>
        <end position="191"/>
    </location>
</feature>
<keyword evidence="8" id="KW-1185">Reference proteome</keyword>
<feature type="compositionally biased region" description="Pro residues" evidence="6">
    <location>
        <begin position="1"/>
        <end position="10"/>
    </location>
</feature>
<dbReference type="AlphaFoldDB" id="A0A8K0JRN4"/>
<feature type="transmembrane region" description="Helical" evidence="5">
    <location>
        <begin position="118"/>
        <end position="135"/>
    </location>
</feature>
<evidence type="ECO:0000256" key="6">
    <source>
        <dbReference type="SAM" id="MobiDB-lite"/>
    </source>
</evidence>
<evidence type="ECO:0000313" key="7">
    <source>
        <dbReference type="EMBL" id="KAG7575401.1"/>
    </source>
</evidence>
<keyword evidence="4 5" id="KW-0472">Membrane</keyword>
<dbReference type="PANTHER" id="PTHR23291:SF50">
    <property type="entry name" value="PROTEIN LIFEGUARD 4"/>
    <property type="match status" value="1"/>
</dbReference>
<feature type="region of interest" description="Disordered" evidence="6">
    <location>
        <begin position="1"/>
        <end position="30"/>
    </location>
</feature>
<feature type="transmembrane region" description="Helical" evidence="5">
    <location>
        <begin position="203"/>
        <end position="223"/>
    </location>
</feature>
<comment type="similarity">
    <text evidence="5">Belongs to the BI1 family.</text>
</comment>
<feature type="transmembrane region" description="Helical" evidence="5">
    <location>
        <begin position="260"/>
        <end position="281"/>
    </location>
</feature>
<evidence type="ECO:0000256" key="2">
    <source>
        <dbReference type="ARBA" id="ARBA00022692"/>
    </source>
</evidence>
<evidence type="ECO:0000313" key="8">
    <source>
        <dbReference type="Proteomes" id="UP000812966"/>
    </source>
</evidence>
<organism evidence="7 8">
    <name type="scientific">Filobasidium floriforme</name>
    <dbReference type="NCBI Taxonomy" id="5210"/>
    <lineage>
        <taxon>Eukaryota</taxon>
        <taxon>Fungi</taxon>
        <taxon>Dikarya</taxon>
        <taxon>Basidiomycota</taxon>
        <taxon>Agaricomycotina</taxon>
        <taxon>Tremellomycetes</taxon>
        <taxon>Filobasidiales</taxon>
        <taxon>Filobasidiaceae</taxon>
        <taxon>Filobasidium</taxon>
    </lineage>
</organism>
<keyword evidence="2 5" id="KW-0812">Transmembrane</keyword>
<comment type="subcellular location">
    <subcellularLocation>
        <location evidence="1">Membrane</location>
        <topology evidence="1">Multi-pass membrane protein</topology>
    </subcellularLocation>
</comment>